<proteinExistence type="predicted"/>
<dbReference type="AlphaFoldDB" id="A0A511FBM1"/>
<dbReference type="EMBL" id="JACHDN010000001">
    <property type="protein sequence ID" value="MBB5472587.1"/>
    <property type="molecule type" value="Genomic_DNA"/>
</dbReference>
<evidence type="ECO:0000313" key="3">
    <source>
        <dbReference type="Proteomes" id="UP000321723"/>
    </source>
</evidence>
<sequence length="394" mass="42463">MSRTVIDLHVLQTVPPSNVNRDDTGSPKTAVFGGVRRARVSSQAWKRAARLAFSDLLDRENLGTRTKRIVEVVAERVTASRPDLAGRAPSLAEGVVRGTGIELEKATRTRSGAEPVEVQQSKYLVFLSHLQLDQLAAKAVEIADAPDPEAAMKAFKGKEGKDLLKRDHSVDLALFGRMVADDKDLSVDACAQVAHAISVHGIDNEFDYFTAVDDEKGDDEDAGAGMIGTVEFNSSTLYRYATVDVDRLRDNLGDDEATRRAVEAFIQAFVTSMPTGKQNTFANRTLPDVVVVTARDSQSVNLVGAFEDPVTAENGTPRATVAARRLARRAVEVSEVLGQRPVATWALAVGDARTGLEDVWDADRAEDLRLSWTTLPALASSVGDVVAARAGAPR</sequence>
<protein>
    <submittedName>
        <fullName evidence="2">CRISPR system Cascade subunit CasC</fullName>
    </submittedName>
    <submittedName>
        <fullName evidence="1">Type I-E CRISPR-associated protein Cas7/Cse4/CasC</fullName>
    </submittedName>
</protein>
<evidence type="ECO:0000313" key="1">
    <source>
        <dbReference type="EMBL" id="GEL46660.1"/>
    </source>
</evidence>
<accession>A0A511FBM1</accession>
<dbReference type="Proteomes" id="UP000564629">
    <property type="component" value="Unassembled WGS sequence"/>
</dbReference>
<organism evidence="1 3">
    <name type="scientific">Cellulomonas hominis</name>
    <dbReference type="NCBI Taxonomy" id="156981"/>
    <lineage>
        <taxon>Bacteria</taxon>
        <taxon>Bacillati</taxon>
        <taxon>Actinomycetota</taxon>
        <taxon>Actinomycetes</taxon>
        <taxon>Micrococcales</taxon>
        <taxon>Cellulomonadaceae</taxon>
        <taxon>Cellulomonas</taxon>
    </lineage>
</organism>
<reference evidence="1 3" key="1">
    <citation type="submission" date="2019-07" db="EMBL/GenBank/DDBJ databases">
        <title>Whole genome shotgun sequence of Cellulomonas hominis NBRC 16055.</title>
        <authorList>
            <person name="Hosoyama A."/>
            <person name="Uohara A."/>
            <person name="Ohji S."/>
            <person name="Ichikawa N."/>
        </authorList>
    </citation>
    <scope>NUCLEOTIDE SEQUENCE [LARGE SCALE GENOMIC DNA]</scope>
    <source>
        <strain evidence="1 3">NBRC 16055</strain>
    </source>
</reference>
<dbReference type="NCBIfam" id="TIGR01869">
    <property type="entry name" value="casC_Cse4"/>
    <property type="match status" value="1"/>
</dbReference>
<dbReference type="Proteomes" id="UP000321723">
    <property type="component" value="Unassembled WGS sequence"/>
</dbReference>
<keyword evidence="3" id="KW-1185">Reference proteome</keyword>
<name>A0A511FBM1_9CELL</name>
<dbReference type="EMBL" id="BJVQ01000020">
    <property type="protein sequence ID" value="GEL46660.1"/>
    <property type="molecule type" value="Genomic_DNA"/>
</dbReference>
<evidence type="ECO:0000313" key="2">
    <source>
        <dbReference type="EMBL" id="MBB5472587.1"/>
    </source>
</evidence>
<evidence type="ECO:0000313" key="4">
    <source>
        <dbReference type="Proteomes" id="UP000564629"/>
    </source>
</evidence>
<reference evidence="2 4" key="2">
    <citation type="submission" date="2020-08" db="EMBL/GenBank/DDBJ databases">
        <title>Sequencing the genomes of 1000 actinobacteria strains.</title>
        <authorList>
            <person name="Klenk H.-P."/>
        </authorList>
    </citation>
    <scope>NUCLEOTIDE SEQUENCE [LARGE SCALE GENOMIC DNA]</scope>
    <source>
        <strain evidence="2 4">DSM 9581</strain>
    </source>
</reference>
<dbReference type="InterPro" id="IPR010148">
    <property type="entry name" value="CRISPR-assoc_prot_CT1975"/>
</dbReference>
<dbReference type="Pfam" id="PF09344">
    <property type="entry name" value="Cas_CT1975"/>
    <property type="match status" value="1"/>
</dbReference>
<comment type="caution">
    <text evidence="1">The sequence shown here is derived from an EMBL/GenBank/DDBJ whole genome shotgun (WGS) entry which is preliminary data.</text>
</comment>
<dbReference type="RefSeq" id="WP_146836708.1">
    <property type="nucleotide sequence ID" value="NZ_BJVQ01000020.1"/>
</dbReference>
<dbReference type="OrthoDB" id="5291250at2"/>
<gene>
    <name evidence="1" type="primary">cse4</name>
    <name evidence="1" type="ORF">CHO01_17760</name>
    <name evidence="2" type="ORF">HNR08_001323</name>
</gene>